<accession>A0ABS8PBB8</accession>
<feature type="compositionally biased region" description="Low complexity" evidence="1">
    <location>
        <begin position="400"/>
        <end position="437"/>
    </location>
</feature>
<protein>
    <recommendedName>
        <fullName evidence="2">Protein kinase domain-containing protein</fullName>
    </recommendedName>
</protein>
<feature type="compositionally biased region" description="Low complexity" evidence="1">
    <location>
        <begin position="359"/>
        <end position="382"/>
    </location>
</feature>
<comment type="caution">
    <text evidence="3">The sequence shown here is derived from an EMBL/GenBank/DDBJ whole genome shotgun (WGS) entry which is preliminary data.</text>
</comment>
<dbReference type="Proteomes" id="UP001199469">
    <property type="component" value="Unassembled WGS sequence"/>
</dbReference>
<dbReference type="InterPro" id="IPR011009">
    <property type="entry name" value="Kinase-like_dom_sf"/>
</dbReference>
<keyword evidence="4" id="KW-1185">Reference proteome</keyword>
<organism evidence="3 4">
    <name type="scientific">Actinomycetospora endophytica</name>
    <dbReference type="NCBI Taxonomy" id="2291215"/>
    <lineage>
        <taxon>Bacteria</taxon>
        <taxon>Bacillati</taxon>
        <taxon>Actinomycetota</taxon>
        <taxon>Actinomycetes</taxon>
        <taxon>Pseudonocardiales</taxon>
        <taxon>Pseudonocardiaceae</taxon>
        <taxon>Actinomycetospora</taxon>
    </lineage>
</organism>
<dbReference type="EMBL" id="JAJNDB010000004">
    <property type="protein sequence ID" value="MCD2195563.1"/>
    <property type="molecule type" value="Genomic_DNA"/>
</dbReference>
<evidence type="ECO:0000313" key="4">
    <source>
        <dbReference type="Proteomes" id="UP001199469"/>
    </source>
</evidence>
<dbReference type="InterPro" id="IPR000719">
    <property type="entry name" value="Prot_kinase_dom"/>
</dbReference>
<name>A0ABS8PBB8_9PSEU</name>
<evidence type="ECO:0000256" key="1">
    <source>
        <dbReference type="SAM" id="MobiDB-lite"/>
    </source>
</evidence>
<feature type="compositionally biased region" description="Polar residues" evidence="1">
    <location>
        <begin position="325"/>
        <end position="334"/>
    </location>
</feature>
<feature type="region of interest" description="Disordered" evidence="1">
    <location>
        <begin position="1"/>
        <end position="34"/>
    </location>
</feature>
<gene>
    <name evidence="3" type="ORF">LQ327_19520</name>
</gene>
<evidence type="ECO:0000313" key="3">
    <source>
        <dbReference type="EMBL" id="MCD2195563.1"/>
    </source>
</evidence>
<dbReference type="SUPFAM" id="SSF56112">
    <property type="entry name" value="Protein kinase-like (PK-like)"/>
    <property type="match status" value="1"/>
</dbReference>
<feature type="region of interest" description="Disordered" evidence="1">
    <location>
        <begin position="287"/>
        <end position="511"/>
    </location>
</feature>
<sequence length="511" mass="51808">MTLATPQHGIAIPTTLPLPTSAQHGHGPGLGEIYDGGDDHGTLYLITQPPEAGTLADELDRHHLSADEVRELGAGIARALLPAHRRGWTHGALEADTVVLGPERVTVAGLGVGEWLAHWAQVEDHPRHPAPEQLAEREISPATDVFALGELLAEAAEPLPRSDPLVALLRRMRADDPADRPSTEEVLRLLGAPTNPPSPAPTGQRVVVLRRPRATERAAPTIAALGGLAVAAALALGTFLVHPSDAAPESVAGGATVATSSADPDLPGPLPLLIPPMVRQALLEQRTEATRVRSTVTPAPRTEAVAAASSRTVTPSRETRDVSVRETSGSGSSTVRDRTTTDGTAVDRTATRNNKTSPATGSARSRAATGGSGTGSVTRTGTKAPVTDNGTGNNTGGAGTSNSNAGTGTSNSNAGTGAGGSSNTAGTGTGAQPTTKAPVVVKSGDPTAVHHPGPTAHKRSRTSVVKPPVTKAPVTKPLVATPAPAATAPVTRPALPTVTVTPDPDADATDG</sequence>
<proteinExistence type="predicted"/>
<dbReference type="PROSITE" id="PS50011">
    <property type="entry name" value="PROTEIN_KINASE_DOM"/>
    <property type="match status" value="1"/>
</dbReference>
<dbReference type="RefSeq" id="WP_230736773.1">
    <property type="nucleotide sequence ID" value="NZ_JAJNDB010000004.1"/>
</dbReference>
<feature type="compositionally biased region" description="Low complexity" evidence="1">
    <location>
        <begin position="462"/>
        <end position="503"/>
    </location>
</feature>
<evidence type="ECO:0000259" key="2">
    <source>
        <dbReference type="PROSITE" id="PS50011"/>
    </source>
</evidence>
<reference evidence="3 4" key="1">
    <citation type="submission" date="2021-11" db="EMBL/GenBank/DDBJ databases">
        <title>Draft genome sequence of Actinomycetospora sp. SF1 isolated from the rhizosphere soil.</title>
        <authorList>
            <person name="Duangmal K."/>
            <person name="Chantavorakit T."/>
        </authorList>
    </citation>
    <scope>NUCLEOTIDE SEQUENCE [LARGE SCALE GENOMIC DNA]</scope>
    <source>
        <strain evidence="3 4">TBRC 5722</strain>
    </source>
</reference>
<feature type="domain" description="Protein kinase" evidence="2">
    <location>
        <begin position="1"/>
        <end position="195"/>
    </location>
</feature>
<dbReference type="Gene3D" id="1.10.510.10">
    <property type="entry name" value="Transferase(Phosphotransferase) domain 1"/>
    <property type="match status" value="1"/>
</dbReference>